<dbReference type="Pfam" id="PF17136">
    <property type="entry name" value="ribosomal_L24"/>
    <property type="match status" value="1"/>
</dbReference>
<dbReference type="InterPro" id="IPR041988">
    <property type="entry name" value="Ribosomal_uL24_KOW"/>
</dbReference>
<dbReference type="PATRIC" id="fig|1679444.3.peg.2574"/>
<dbReference type="InterPro" id="IPR008991">
    <property type="entry name" value="Translation_prot_SH3-like_sf"/>
</dbReference>
<dbReference type="InterPro" id="IPR014722">
    <property type="entry name" value="Rib_uL2_dom2"/>
</dbReference>
<dbReference type="AlphaFoldDB" id="A0A1C7PCM5"/>
<keyword evidence="5" id="KW-0699">rRNA-binding</keyword>
<dbReference type="Proteomes" id="UP000176204">
    <property type="component" value="Chromosome I"/>
</dbReference>
<dbReference type="CDD" id="cd06089">
    <property type="entry name" value="KOW_RPL26"/>
    <property type="match status" value="1"/>
</dbReference>
<gene>
    <name evidence="5" type="primary">rplX</name>
    <name evidence="9" type="ORF">PYTT_0931</name>
</gene>
<evidence type="ECO:0000256" key="2">
    <source>
        <dbReference type="ARBA" id="ARBA00022980"/>
    </source>
</evidence>
<dbReference type="GO" id="GO:0006412">
    <property type="term" value="P:translation"/>
    <property type="evidence" value="ECO:0007669"/>
    <property type="project" value="UniProtKB-UniRule"/>
</dbReference>
<comment type="similarity">
    <text evidence="1 5 6">Belongs to the universal ribosomal protein uL24 family.</text>
</comment>
<proteinExistence type="inferred from homology"/>
<evidence type="ECO:0000256" key="5">
    <source>
        <dbReference type="HAMAP-Rule" id="MF_01326"/>
    </source>
</evidence>
<organism evidence="9 10">
    <name type="scientific">Akkermansia glycaniphila</name>
    <dbReference type="NCBI Taxonomy" id="1679444"/>
    <lineage>
        <taxon>Bacteria</taxon>
        <taxon>Pseudomonadati</taxon>
        <taxon>Verrucomicrobiota</taxon>
        <taxon>Verrucomicrobiia</taxon>
        <taxon>Verrucomicrobiales</taxon>
        <taxon>Akkermansiaceae</taxon>
        <taxon>Akkermansia</taxon>
    </lineage>
</organism>
<comment type="function">
    <text evidence="5">One of two assembly initiator proteins, it binds directly to the 5'-end of the 23S rRNA, where it nucleates assembly of the 50S subunit.</text>
</comment>
<sequence>MKTHVKKGDTVQVIAGSHKGKRGAVLSVNAAKGTVIVEGARVIKKATRPSEQDPEGGIKELDGPIHISNVKKVS</sequence>
<feature type="compositionally biased region" description="Basic and acidic residues" evidence="7">
    <location>
        <begin position="48"/>
        <end position="63"/>
    </location>
</feature>
<evidence type="ECO:0000313" key="9">
    <source>
        <dbReference type="EMBL" id="SEH81222.1"/>
    </source>
</evidence>
<dbReference type="PROSITE" id="PS01108">
    <property type="entry name" value="RIBOSOMAL_L24"/>
    <property type="match status" value="1"/>
</dbReference>
<keyword evidence="2 5" id="KW-0689">Ribosomal protein</keyword>
<feature type="region of interest" description="Disordered" evidence="7">
    <location>
        <begin position="47"/>
        <end position="74"/>
    </location>
</feature>
<evidence type="ECO:0000259" key="8">
    <source>
        <dbReference type="SMART" id="SM00739"/>
    </source>
</evidence>
<comment type="subunit">
    <text evidence="5">Part of the 50S ribosomal subunit.</text>
</comment>
<dbReference type="Gene3D" id="2.30.30.30">
    <property type="match status" value="1"/>
</dbReference>
<keyword evidence="10" id="KW-1185">Reference proteome</keyword>
<feature type="domain" description="KOW" evidence="8">
    <location>
        <begin position="4"/>
        <end position="31"/>
    </location>
</feature>
<dbReference type="GO" id="GO:0019843">
    <property type="term" value="F:rRNA binding"/>
    <property type="evidence" value="ECO:0007669"/>
    <property type="project" value="UniProtKB-UniRule"/>
</dbReference>
<dbReference type="GO" id="GO:0005840">
    <property type="term" value="C:ribosome"/>
    <property type="evidence" value="ECO:0007669"/>
    <property type="project" value="UniProtKB-KW"/>
</dbReference>
<dbReference type="InterPro" id="IPR005824">
    <property type="entry name" value="KOW"/>
</dbReference>
<dbReference type="STRING" id="1679444.PYTT_0931"/>
<dbReference type="Pfam" id="PF00467">
    <property type="entry name" value="KOW"/>
    <property type="match status" value="1"/>
</dbReference>
<dbReference type="InterPro" id="IPR003256">
    <property type="entry name" value="Ribosomal_uL24"/>
</dbReference>
<evidence type="ECO:0000313" key="10">
    <source>
        <dbReference type="Proteomes" id="UP000176204"/>
    </source>
</evidence>
<keyword evidence="5" id="KW-0694">RNA-binding</keyword>
<dbReference type="KEGG" id="agl:PYTT_0931"/>
<dbReference type="SMART" id="SM00739">
    <property type="entry name" value="KOW"/>
    <property type="match status" value="1"/>
</dbReference>
<evidence type="ECO:0000256" key="6">
    <source>
        <dbReference type="RuleBase" id="RU003477"/>
    </source>
</evidence>
<dbReference type="HAMAP" id="MF_01326_B">
    <property type="entry name" value="Ribosomal_uL24_B"/>
    <property type="match status" value="1"/>
</dbReference>
<dbReference type="GO" id="GO:1990904">
    <property type="term" value="C:ribonucleoprotein complex"/>
    <property type="evidence" value="ECO:0007669"/>
    <property type="project" value="UniProtKB-KW"/>
</dbReference>
<dbReference type="InterPro" id="IPR005825">
    <property type="entry name" value="Ribosomal_uL24_CS"/>
</dbReference>
<dbReference type="GO" id="GO:0003735">
    <property type="term" value="F:structural constituent of ribosome"/>
    <property type="evidence" value="ECO:0007669"/>
    <property type="project" value="InterPro"/>
</dbReference>
<dbReference type="InterPro" id="IPR057264">
    <property type="entry name" value="Ribosomal_uL24_C"/>
</dbReference>
<comment type="function">
    <text evidence="5">One of the proteins that surrounds the polypeptide exit tunnel on the outside of the subunit.</text>
</comment>
<evidence type="ECO:0000256" key="1">
    <source>
        <dbReference type="ARBA" id="ARBA00010618"/>
    </source>
</evidence>
<protein>
    <recommendedName>
        <fullName evidence="4 5">Large ribosomal subunit protein uL24</fullName>
    </recommendedName>
</protein>
<dbReference type="OrthoDB" id="9807419at2"/>
<dbReference type="SUPFAM" id="SSF50104">
    <property type="entry name" value="Translation proteins SH3-like domain"/>
    <property type="match status" value="1"/>
</dbReference>
<keyword evidence="3 5" id="KW-0687">Ribonucleoprotein</keyword>
<dbReference type="PANTHER" id="PTHR12903">
    <property type="entry name" value="MITOCHONDRIAL RIBOSOMAL PROTEIN L24"/>
    <property type="match status" value="1"/>
</dbReference>
<dbReference type="RefSeq" id="WP_067774607.1">
    <property type="nucleotide sequence ID" value="NZ_JACVVN010000001.1"/>
</dbReference>
<reference evidence="10" key="1">
    <citation type="submission" date="2016-09" db="EMBL/GenBank/DDBJ databases">
        <authorList>
            <person name="Koehorst J."/>
        </authorList>
    </citation>
    <scope>NUCLEOTIDE SEQUENCE [LARGE SCALE GENOMIC DNA]</scope>
</reference>
<accession>A0A1C7PCM5</accession>
<dbReference type="NCBIfam" id="TIGR01079">
    <property type="entry name" value="rplX_bact"/>
    <property type="match status" value="1"/>
</dbReference>
<name>A0A1C7PCM5_9BACT</name>
<evidence type="ECO:0000256" key="4">
    <source>
        <dbReference type="ARBA" id="ARBA00035206"/>
    </source>
</evidence>
<dbReference type="EMBL" id="LT629973">
    <property type="protein sequence ID" value="SEH81222.1"/>
    <property type="molecule type" value="Genomic_DNA"/>
</dbReference>
<evidence type="ECO:0000256" key="7">
    <source>
        <dbReference type="SAM" id="MobiDB-lite"/>
    </source>
</evidence>
<evidence type="ECO:0000256" key="3">
    <source>
        <dbReference type="ARBA" id="ARBA00023274"/>
    </source>
</evidence>